<keyword evidence="1" id="KW-0175">Coiled coil</keyword>
<evidence type="ECO:0000256" key="1">
    <source>
        <dbReference type="SAM" id="Coils"/>
    </source>
</evidence>
<reference evidence="2" key="2">
    <citation type="submission" date="2015-07" db="EMBL/GenBank/DDBJ databases">
        <title>Plasmids, circular viruses and viroids from rat gut.</title>
        <authorList>
            <person name="Jorgensen T.J."/>
            <person name="Hansen M.A."/>
            <person name="Xu Z."/>
            <person name="Tabak M.A."/>
            <person name="Sorensen S.J."/>
            <person name="Hansen L.H."/>
        </authorList>
    </citation>
    <scope>NUCLEOTIDE SEQUENCE</scope>
    <source>
        <plasmid evidence="2">pRGRH0579</plasmid>
    </source>
</reference>
<dbReference type="AlphaFoldDB" id="A0A0H5Q0A8"/>
<dbReference type="CDD" id="cd17242">
    <property type="entry name" value="MobM_relaxase"/>
    <property type="match status" value="1"/>
</dbReference>
<dbReference type="Gene3D" id="3.30.930.30">
    <property type="match status" value="1"/>
</dbReference>
<dbReference type="GO" id="GO:0003677">
    <property type="term" value="F:DNA binding"/>
    <property type="evidence" value="ECO:0007669"/>
    <property type="project" value="InterPro"/>
</dbReference>
<dbReference type="EMBL" id="LN853210">
    <property type="protein sequence ID" value="CRY95278.1"/>
    <property type="molecule type" value="Genomic_DNA"/>
</dbReference>
<reference evidence="2" key="1">
    <citation type="submission" date="2015-06" db="EMBL/GenBank/DDBJ databases">
        <authorList>
            <person name="Joergensen T."/>
        </authorList>
    </citation>
    <scope>NUCLEOTIDE SEQUENCE</scope>
    <source>
        <plasmid evidence="2">pRGRH0579</plasmid>
    </source>
</reference>
<dbReference type="Pfam" id="PF01076">
    <property type="entry name" value="Mob_Pre"/>
    <property type="match status" value="1"/>
</dbReference>
<keyword evidence="2" id="KW-0614">Plasmid</keyword>
<accession>A0A0H5Q0A8</accession>
<feature type="coiled-coil region" evidence="1">
    <location>
        <begin position="329"/>
        <end position="374"/>
    </location>
</feature>
<geneLocation type="plasmid" evidence="2">
    <name>pRGRH0579</name>
</geneLocation>
<protein>
    <recommendedName>
        <fullName evidence="3">Plasmid recombination enzyme</fullName>
    </recommendedName>
</protein>
<evidence type="ECO:0000313" key="2">
    <source>
        <dbReference type="EMBL" id="CRY95278.1"/>
    </source>
</evidence>
<organism evidence="2">
    <name type="scientific">uncultured prokaryote</name>
    <dbReference type="NCBI Taxonomy" id="198431"/>
    <lineage>
        <taxon>unclassified sequences</taxon>
        <taxon>environmental samples</taxon>
    </lineage>
</organism>
<name>A0A0H5Q0A8_9ZZZZ</name>
<evidence type="ECO:0008006" key="3">
    <source>
        <dbReference type="Google" id="ProtNLM"/>
    </source>
</evidence>
<dbReference type="InterPro" id="IPR001668">
    <property type="entry name" value="Mob_Pre"/>
</dbReference>
<dbReference type="GO" id="GO:0006310">
    <property type="term" value="P:DNA recombination"/>
    <property type="evidence" value="ECO:0007669"/>
    <property type="project" value="InterPro"/>
</dbReference>
<sequence>MYQFIHIETYAREASTKTPTKAKASTPQGRLAALGGANAPKGLDAFTQADGKGTKGKASVRDVIGEALRNEGDCNHVEAPQSPTYLVGDLGDMLTLIPEIERKAAAEKERTGKAPRKDMHVLLAGVASYPRALADADPKGHERWEQATVKWLQKKYGDALRVVLRHEDEAHPHIHFFVLDRHELNAKKLHDGYVAKAKASTPKESVMAFNDAMRDYQSAFYAEVGHGVGLLRDGPKRKRMDRATYKAVQREARERAALDASVGQAHADLLDVAGVEGRAAADLRRKAEQEAGALAIAQALVAAERAALDQRGDQLQRGRAAVDADWTRAREAKAKAEQLEAKADKQRAALDKQATQLERAKATCDKEAEELRKRQTATDMVMQKYKNRLAGLGAVEDVRALVRKPELVGMLDFLDKNPDARAVLEVLRDNEHMAGVFLDLAGADMQPVGWASPTAQAAEDWLGQEDEVQKRGRDKGMDFGM</sequence>
<proteinExistence type="predicted"/>